<accession>A0AC34GDE6</accession>
<evidence type="ECO:0000313" key="2">
    <source>
        <dbReference type="WBParaSite" id="ES5_v2.g27525.t1"/>
    </source>
</evidence>
<sequence>MAKTRSQNNSTKQPAPVIQKKKSQKQQKNESFDVQSVLKQHRNQINALERGANQNVALIWNLDVESKTEYFDSIDARFNAVYKFLDEVIGAENYSKTCVNYCNWFDKKKNAMEVNISSKIIDDIRRNQDVINAMKGINGQKIKFERKKTTAQRASDDVANEYRLRLIDYLYNLNNCGKSKTPNVFSSSGKVQVGKKGPKFTVQEIQNKYPLDLKKPLNECINCFDKNFEAPRVVPGVTEESNDEIDG</sequence>
<dbReference type="WBParaSite" id="ES5_v2.g27525.t1">
    <property type="protein sequence ID" value="ES5_v2.g27525.t1"/>
    <property type="gene ID" value="ES5_v2.g27525"/>
</dbReference>
<evidence type="ECO:0000313" key="1">
    <source>
        <dbReference type="Proteomes" id="UP000887579"/>
    </source>
</evidence>
<name>A0AC34GDE6_9BILA</name>
<proteinExistence type="predicted"/>
<organism evidence="1 2">
    <name type="scientific">Panagrolaimus sp. ES5</name>
    <dbReference type="NCBI Taxonomy" id="591445"/>
    <lineage>
        <taxon>Eukaryota</taxon>
        <taxon>Metazoa</taxon>
        <taxon>Ecdysozoa</taxon>
        <taxon>Nematoda</taxon>
        <taxon>Chromadorea</taxon>
        <taxon>Rhabditida</taxon>
        <taxon>Tylenchina</taxon>
        <taxon>Panagrolaimomorpha</taxon>
        <taxon>Panagrolaimoidea</taxon>
        <taxon>Panagrolaimidae</taxon>
        <taxon>Panagrolaimus</taxon>
    </lineage>
</organism>
<dbReference type="Proteomes" id="UP000887579">
    <property type="component" value="Unplaced"/>
</dbReference>
<protein>
    <submittedName>
        <fullName evidence="2">Uncharacterized protein</fullName>
    </submittedName>
</protein>
<reference evidence="2" key="1">
    <citation type="submission" date="2022-11" db="UniProtKB">
        <authorList>
            <consortium name="WormBaseParasite"/>
        </authorList>
    </citation>
    <scope>IDENTIFICATION</scope>
</reference>